<evidence type="ECO:0000313" key="1">
    <source>
        <dbReference type="EMBL" id="ENO87341.1"/>
    </source>
</evidence>
<dbReference type="STRING" id="1123367.GCA_000621305_00259"/>
<dbReference type="AlphaFoldDB" id="N6XZR4"/>
<dbReference type="OrthoDB" id="6050629at2"/>
<dbReference type="GO" id="GO:0005524">
    <property type="term" value="F:ATP binding"/>
    <property type="evidence" value="ECO:0007669"/>
    <property type="project" value="UniProtKB-KW"/>
</dbReference>
<proteinExistence type="predicted"/>
<keyword evidence="1" id="KW-0067">ATP-binding</keyword>
<accession>N6XZR4</accession>
<protein>
    <submittedName>
        <fullName evidence="1">Molybdenum ABC transporter ATP-binding protein</fullName>
    </submittedName>
</protein>
<keyword evidence="1" id="KW-0547">Nucleotide-binding</keyword>
<dbReference type="eggNOG" id="COG1618">
    <property type="taxonomic scope" value="Bacteria"/>
</dbReference>
<dbReference type="InterPro" id="IPR018912">
    <property type="entry name" value="DUF2478"/>
</dbReference>
<dbReference type="EMBL" id="AMXE01000039">
    <property type="protein sequence ID" value="ENO87341.1"/>
    <property type="molecule type" value="Genomic_DNA"/>
</dbReference>
<keyword evidence="2" id="KW-1185">Reference proteome</keyword>
<reference evidence="1 2" key="1">
    <citation type="submission" date="2012-09" db="EMBL/GenBank/DDBJ databases">
        <title>Draft Genome Sequences of 6 Strains from Genus Thauera.</title>
        <authorList>
            <person name="Liu B."/>
            <person name="Shapleigh J.P."/>
            <person name="Frostegard A.H."/>
        </authorList>
    </citation>
    <scope>NUCLEOTIDE SEQUENCE [LARGE SCALE GENOMIC DNA]</scope>
    <source>
        <strain evidence="2">47Lol / DSM 12138</strain>
    </source>
</reference>
<name>N6XZR4_THAL4</name>
<comment type="caution">
    <text evidence="1">The sequence shown here is derived from an EMBL/GenBank/DDBJ whole genome shotgun (WGS) entry which is preliminary data.</text>
</comment>
<evidence type="ECO:0000313" key="2">
    <source>
        <dbReference type="Proteomes" id="UP000013232"/>
    </source>
</evidence>
<organism evidence="1 2">
    <name type="scientific">Thauera linaloolentis (strain DSM 12138 / JCM 21573 / CCUG 41526 / CIP 105981 / IAM 15112 / NBRC 102519 / 47Lol)</name>
    <dbReference type="NCBI Taxonomy" id="1123367"/>
    <lineage>
        <taxon>Bacteria</taxon>
        <taxon>Pseudomonadati</taxon>
        <taxon>Pseudomonadota</taxon>
        <taxon>Betaproteobacteria</taxon>
        <taxon>Rhodocyclales</taxon>
        <taxon>Zoogloeaceae</taxon>
        <taxon>Thauera</taxon>
    </lineage>
</organism>
<dbReference type="Pfam" id="PF10649">
    <property type="entry name" value="DUF2478"/>
    <property type="match status" value="1"/>
</dbReference>
<dbReference type="Proteomes" id="UP000013232">
    <property type="component" value="Unassembled WGS sequence"/>
</dbReference>
<dbReference type="RefSeq" id="WP_004338577.1">
    <property type="nucleotide sequence ID" value="NZ_AMXE01000039.1"/>
</dbReference>
<gene>
    <name evidence="1" type="ORF">C666_11130</name>
</gene>
<sequence length="182" mass="19563">MKAPFSTASAPSTPPLAAIVHRRGDQADELLARFALDLRDSGWRIHGVVQRHCGSRRLKAALIDLDTGLHFPLFHQTGRWSLACSPDPGCIMAASATLRTALETRSDLAVANRFGTLEAVGSGLAAEMLALINEGQPLLTVVSEAYLADWRDFTGGQGAELPPRRAALDDWFVGVTHARHAS</sequence>